<protein>
    <recommendedName>
        <fullName evidence="1">DOD-type homing endonuclease domain-containing protein</fullName>
    </recommendedName>
</protein>
<dbReference type="EMBL" id="MFTT01000034">
    <property type="protein sequence ID" value="OGI69071.1"/>
    <property type="molecule type" value="Genomic_DNA"/>
</dbReference>
<dbReference type="InterPro" id="IPR027434">
    <property type="entry name" value="Homing_endonucl"/>
</dbReference>
<dbReference type="STRING" id="1801743.A2824_00610"/>
<dbReference type="Gene3D" id="3.10.28.10">
    <property type="entry name" value="Homing endonucleases"/>
    <property type="match status" value="1"/>
</dbReference>
<dbReference type="Gene3D" id="1.10.10.60">
    <property type="entry name" value="Homeodomain-like"/>
    <property type="match status" value="1"/>
</dbReference>
<evidence type="ECO:0000313" key="3">
    <source>
        <dbReference type="Proteomes" id="UP000178059"/>
    </source>
</evidence>
<proteinExistence type="predicted"/>
<dbReference type="GO" id="GO:0004519">
    <property type="term" value="F:endonuclease activity"/>
    <property type="evidence" value="ECO:0007669"/>
    <property type="project" value="InterPro"/>
</dbReference>
<sequence>MPKFIEIPIKTLVDLYIHQHLSSYQIAKKMNCSQALIMKKLKIYKIRTRTIQQGKALTKPIYERKNFTGTLEEKAYIIGFRLGDLHVSKTHPNSPTIRVSSNSTKKEQIKLIRELFAPFGHVKEIGPDKKGAVNIRSYLNNSFEFLVSKYSNVPSWVLKSKKYSSAFFAGYVDAEGTFAISNRNQPLFSIKSQDKGIMLDIQKYILPKIGVKTRFQFVRAAGSIISNIRSNKDVFGIFVYNKKDLTKILDSLLPYLRHEKRKSDALKVLKRIQNVRT</sequence>
<dbReference type="SUPFAM" id="SSF55608">
    <property type="entry name" value="Homing endonucleases"/>
    <property type="match status" value="1"/>
</dbReference>
<comment type="caution">
    <text evidence="2">The sequence shown here is derived from an EMBL/GenBank/DDBJ whole genome shotgun (WGS) entry which is preliminary data.</text>
</comment>
<dbReference type="AlphaFoldDB" id="A0A1F6VHE2"/>
<evidence type="ECO:0000259" key="1">
    <source>
        <dbReference type="PROSITE" id="PS50819"/>
    </source>
</evidence>
<name>A0A1F6VHE2_9BACT</name>
<dbReference type="InterPro" id="IPR004860">
    <property type="entry name" value="LAGLIDADG_dom"/>
</dbReference>
<reference evidence="2 3" key="1">
    <citation type="journal article" date="2016" name="Nat. Commun.">
        <title>Thousands of microbial genomes shed light on interconnected biogeochemical processes in an aquifer system.</title>
        <authorList>
            <person name="Anantharaman K."/>
            <person name="Brown C.T."/>
            <person name="Hug L.A."/>
            <person name="Sharon I."/>
            <person name="Castelle C.J."/>
            <person name="Probst A.J."/>
            <person name="Thomas B.C."/>
            <person name="Singh A."/>
            <person name="Wilkins M.J."/>
            <person name="Karaoz U."/>
            <person name="Brodie E.L."/>
            <person name="Williams K.H."/>
            <person name="Hubbard S.S."/>
            <person name="Banfield J.F."/>
        </authorList>
    </citation>
    <scope>NUCLEOTIDE SEQUENCE [LARGE SCALE GENOMIC DNA]</scope>
</reference>
<evidence type="ECO:0000313" key="2">
    <source>
        <dbReference type="EMBL" id="OGI69071.1"/>
    </source>
</evidence>
<dbReference type="InterPro" id="IPR004042">
    <property type="entry name" value="Intein_endonuc_central"/>
</dbReference>
<dbReference type="PROSITE" id="PS50819">
    <property type="entry name" value="INTEIN_ENDONUCLEASE"/>
    <property type="match status" value="1"/>
</dbReference>
<feature type="domain" description="DOD-type homing endonuclease" evidence="1">
    <location>
        <begin position="77"/>
        <end position="211"/>
    </location>
</feature>
<accession>A0A1F6VHE2</accession>
<dbReference type="Proteomes" id="UP000178059">
    <property type="component" value="Unassembled WGS sequence"/>
</dbReference>
<organism evidence="2 3">
    <name type="scientific">Candidatus Nomurabacteria bacterium RIFCSPHIGHO2_01_FULL_42_16</name>
    <dbReference type="NCBI Taxonomy" id="1801743"/>
    <lineage>
        <taxon>Bacteria</taxon>
        <taxon>Candidatus Nomuraibacteriota</taxon>
    </lineage>
</organism>
<gene>
    <name evidence="2" type="ORF">A2824_00610</name>
</gene>
<dbReference type="Pfam" id="PF14528">
    <property type="entry name" value="LAGLIDADG_3"/>
    <property type="match status" value="1"/>
</dbReference>